<proteinExistence type="predicted"/>
<protein>
    <submittedName>
        <fullName evidence="1">PLAT domain-containing protein</fullName>
    </submittedName>
</protein>
<dbReference type="WBParaSite" id="HNAJ_0000372301-mRNA-1">
    <property type="protein sequence ID" value="HNAJ_0000372301-mRNA-1"/>
    <property type="gene ID" value="HNAJ_0000372301"/>
</dbReference>
<evidence type="ECO:0000313" key="1">
    <source>
        <dbReference type="WBParaSite" id="HNAJ_0000372301-mRNA-1"/>
    </source>
</evidence>
<organism evidence="1">
    <name type="scientific">Rodentolepis nana</name>
    <name type="common">Dwarf tapeworm</name>
    <name type="synonym">Hymenolepis nana</name>
    <dbReference type="NCBI Taxonomy" id="102285"/>
    <lineage>
        <taxon>Eukaryota</taxon>
        <taxon>Metazoa</taxon>
        <taxon>Spiralia</taxon>
        <taxon>Lophotrochozoa</taxon>
        <taxon>Platyhelminthes</taxon>
        <taxon>Cestoda</taxon>
        <taxon>Eucestoda</taxon>
        <taxon>Cyclophyllidea</taxon>
        <taxon>Hymenolepididae</taxon>
        <taxon>Rodentolepis</taxon>
    </lineage>
</organism>
<sequence length="52" mass="6085">LVNFEIINDSGQHFSQFVHCWIMTGFRVDFRNAKTQGSINPDYCYATDVRNK</sequence>
<reference evidence="1" key="1">
    <citation type="submission" date="2017-02" db="UniProtKB">
        <authorList>
            <consortium name="WormBaseParasite"/>
        </authorList>
    </citation>
    <scope>IDENTIFICATION</scope>
</reference>
<dbReference type="AlphaFoldDB" id="A0A0R3T9I4"/>
<name>A0A0R3T9I4_RODNA</name>
<accession>A0A0R3T9I4</accession>